<dbReference type="Pfam" id="PF13499">
    <property type="entry name" value="EF-hand_7"/>
    <property type="match status" value="1"/>
</dbReference>
<evidence type="ECO:0000259" key="2">
    <source>
        <dbReference type="PROSITE" id="PS50222"/>
    </source>
</evidence>
<feature type="domain" description="EF-hand" evidence="2">
    <location>
        <begin position="83"/>
        <end position="118"/>
    </location>
</feature>
<keyword evidence="1" id="KW-0106">Calcium</keyword>
<protein>
    <recommendedName>
        <fullName evidence="2">EF-hand domain-containing protein</fullName>
    </recommendedName>
</protein>
<gene>
    <name evidence="3" type="ORF">VSP0166_LOCUS5584</name>
</gene>
<organism evidence="3">
    <name type="scientific">Vannella robusta</name>
    <dbReference type="NCBI Taxonomy" id="1487602"/>
    <lineage>
        <taxon>Eukaryota</taxon>
        <taxon>Amoebozoa</taxon>
        <taxon>Discosea</taxon>
        <taxon>Flabellinia</taxon>
        <taxon>Vannellidae</taxon>
        <taxon>Vannella</taxon>
    </lineage>
</organism>
<dbReference type="EMBL" id="HBKP01007764">
    <property type="protein sequence ID" value="CAE2212004.1"/>
    <property type="molecule type" value="Transcribed_RNA"/>
</dbReference>
<dbReference type="SMART" id="SM00054">
    <property type="entry name" value="EFh"/>
    <property type="match status" value="2"/>
</dbReference>
<dbReference type="SUPFAM" id="SSF47473">
    <property type="entry name" value="EF-hand"/>
    <property type="match status" value="1"/>
</dbReference>
<evidence type="ECO:0000313" key="3">
    <source>
        <dbReference type="EMBL" id="CAE2212004.1"/>
    </source>
</evidence>
<dbReference type="Gene3D" id="1.10.238.10">
    <property type="entry name" value="EF-hand"/>
    <property type="match status" value="1"/>
</dbReference>
<dbReference type="InterPro" id="IPR018247">
    <property type="entry name" value="EF_Hand_1_Ca_BS"/>
</dbReference>
<sequence length="137" mass="15535">MGNHHSGEKFAAHLIAMVENEEYAQNRSKQRENMKVVFDEIDKNSSGTIEKAEIQQLFDVVIEGYHRAAEKVLAKDLPDHKEIEPKEVAALFKEADAEHNKKLPFHEFMVLVDKLCEILIEGKNIENLGSLVAAHKS</sequence>
<feature type="domain" description="EF-hand" evidence="2">
    <location>
        <begin position="29"/>
        <end position="64"/>
    </location>
</feature>
<dbReference type="PROSITE" id="PS50222">
    <property type="entry name" value="EF_HAND_2"/>
    <property type="match status" value="2"/>
</dbReference>
<dbReference type="AlphaFoldDB" id="A0A7S4MAT5"/>
<accession>A0A7S4MAT5</accession>
<reference evidence="3" key="1">
    <citation type="submission" date="2021-01" db="EMBL/GenBank/DDBJ databases">
        <authorList>
            <person name="Corre E."/>
            <person name="Pelletier E."/>
            <person name="Niang G."/>
            <person name="Scheremetjew M."/>
            <person name="Finn R."/>
            <person name="Kale V."/>
            <person name="Holt S."/>
            <person name="Cochrane G."/>
            <person name="Meng A."/>
            <person name="Brown T."/>
            <person name="Cohen L."/>
        </authorList>
    </citation>
    <scope>NUCLEOTIDE SEQUENCE</scope>
    <source>
        <strain evidence="3">DIVA3 518/3/11/1/6</strain>
    </source>
</reference>
<proteinExistence type="predicted"/>
<dbReference type="PROSITE" id="PS00018">
    <property type="entry name" value="EF_HAND_1"/>
    <property type="match status" value="1"/>
</dbReference>
<dbReference type="InterPro" id="IPR002048">
    <property type="entry name" value="EF_hand_dom"/>
</dbReference>
<dbReference type="GO" id="GO:0005509">
    <property type="term" value="F:calcium ion binding"/>
    <property type="evidence" value="ECO:0007669"/>
    <property type="project" value="InterPro"/>
</dbReference>
<dbReference type="InterPro" id="IPR011992">
    <property type="entry name" value="EF-hand-dom_pair"/>
</dbReference>
<name>A0A7S4MAT5_9EUKA</name>
<evidence type="ECO:0000256" key="1">
    <source>
        <dbReference type="ARBA" id="ARBA00022837"/>
    </source>
</evidence>